<feature type="active site" description="Charge relay system" evidence="6 7">
    <location>
        <position position="394"/>
    </location>
</feature>
<dbReference type="OrthoDB" id="10256524at2759"/>
<feature type="domain" description="C5a peptidase/Subtilisin-like protease SBT2-like Fn3-like" evidence="12">
    <location>
        <begin position="465"/>
        <end position="574"/>
    </location>
</feature>
<evidence type="ECO:0000256" key="7">
    <source>
        <dbReference type="PROSITE-ProRule" id="PRU01240"/>
    </source>
</evidence>
<dbReference type="CDD" id="cd07489">
    <property type="entry name" value="Peptidases_S8_5"/>
    <property type="match status" value="1"/>
</dbReference>
<evidence type="ECO:0000256" key="8">
    <source>
        <dbReference type="RuleBase" id="RU003355"/>
    </source>
</evidence>
<dbReference type="EMBL" id="JRHA01000001">
    <property type="protein sequence ID" value="PQK08244.1"/>
    <property type="molecule type" value="Genomic_DNA"/>
</dbReference>
<dbReference type="GO" id="GO:0006508">
    <property type="term" value="P:proteolysis"/>
    <property type="evidence" value="ECO:0007669"/>
    <property type="project" value="UniProtKB-KW"/>
</dbReference>
<keyword evidence="3 10" id="KW-0732">Signal</keyword>
<evidence type="ECO:0000256" key="3">
    <source>
        <dbReference type="ARBA" id="ARBA00022729"/>
    </source>
</evidence>
<accession>A0A2S7XWS0</accession>
<dbReference type="InterPro" id="IPR022398">
    <property type="entry name" value="Peptidase_S8_His-AS"/>
</dbReference>
<dbReference type="SUPFAM" id="SSF52743">
    <property type="entry name" value="Subtilisin-like"/>
    <property type="match status" value="1"/>
</dbReference>
<evidence type="ECO:0000256" key="1">
    <source>
        <dbReference type="ARBA" id="ARBA00011073"/>
    </source>
</evidence>
<reference evidence="13 14" key="1">
    <citation type="submission" date="2016-07" db="EMBL/GenBank/DDBJ databases">
        <title>Comparative genomics of the entomopathogenic fungus Beauveria bassiana.</title>
        <authorList>
            <person name="Valero Jimenez C.A."/>
            <person name="Zwaan B.J."/>
            <person name="Van Kan J.A."/>
            <person name="Takken W."/>
            <person name="Debets A.J."/>
            <person name="Schoustra S.E."/>
            <person name="Koenraadt C.J."/>
        </authorList>
    </citation>
    <scope>NUCLEOTIDE SEQUENCE [LARGE SCALE GENOMIC DNA]</scope>
    <source>
        <strain evidence="13 14">ARSEF 8028</strain>
    </source>
</reference>
<sequence length="819" mass="87438">MVRPSIWTLAWTATAVASSAWAAVDGNKTLDNTVVGAFIIECETGQDIEPLTKAIQQQDGQVRRKFDSKIFYGISVQLANATEVTSAEIRNIKGVKEIWPVNLMSSTANDMPGEQPEKQQSGHQQAHWSSGLASRAAGQSLESPWHHVLTQVDKLHAEGLSGNGIKIALVDTGVDYTHPALGGCFGQHCRVVTGDNLAKDGKKGDPMDCVGHGTAVAGILAGYDKKGGFVGVAPNATLAAYRVLNCNSVGEEDDVVAGWLKAFEDGAQIIASSTGFQGSGWAHGPAAAVASRIAASGVPCIGGNGNNKKAGLFYAMSPATGRGVVSVNSFAHKFMTQQGMNSNGSVAVETAGMSQFSASGPTWDLDIKPNVGAPGDDIPCPKRGGGYDKCSGTSYSGPQVAGIVALIAERRQNFDPALLNSLLMATAELQKDNNDLIPVMQQGGGLVRAWDAAYATTLLEPASLAFNDTDHRVASIKLRITNTAKSEMVYHLSNVPARTVYARYFGSFKNPEFVQAPATVNLDKSSVTLAPDQSATIEVSAEDPKNLDSNQLPLWSGWIAVNGSDGSSLTVPYLGLSGSLHEHQVLAPNGAELAEYQQGSTGQPRPLAEGTEFKFVANKEGVWSISVPFTFELELASPLLRAELVPLSPPQWLAERLTDNKSLLAFTVQGLGRYWDSVRKPTKKWNGQLESGDYVPKGDYKFKVRALRIFGNPNVESDWDVSETVKFQVGELAGDTACKSYQSGGEKMHKNALFQSHEECMKFHGSVATVPVKQCRSSGLKALDGKKCPEGTTLQEWKAGMPYPKKGADGCYYFDTHCA</sequence>
<evidence type="ECO:0000313" key="14">
    <source>
        <dbReference type="Proteomes" id="UP000237441"/>
    </source>
</evidence>
<dbReference type="InterPro" id="IPR015500">
    <property type="entry name" value="Peptidase_S8_subtilisin-rel"/>
</dbReference>
<feature type="region of interest" description="Disordered" evidence="9">
    <location>
        <begin position="106"/>
        <end position="133"/>
    </location>
</feature>
<dbReference type="InterPro" id="IPR023828">
    <property type="entry name" value="Peptidase_S8_Ser-AS"/>
</dbReference>
<gene>
    <name evidence="13" type="ORF">BB8028_0001g03220</name>
</gene>
<comment type="similarity">
    <text evidence="1 7 8">Belongs to the peptidase S8 family.</text>
</comment>
<feature type="active site" description="Charge relay system" evidence="6 7">
    <location>
        <position position="212"/>
    </location>
</feature>
<evidence type="ECO:0000313" key="13">
    <source>
        <dbReference type="EMBL" id="PQK08244.1"/>
    </source>
</evidence>
<evidence type="ECO:0000256" key="10">
    <source>
        <dbReference type="SAM" id="SignalP"/>
    </source>
</evidence>
<dbReference type="InterPro" id="IPR034187">
    <property type="entry name" value="Peptidases_S8_5"/>
</dbReference>
<evidence type="ECO:0008006" key="15">
    <source>
        <dbReference type="Google" id="ProtNLM"/>
    </source>
</evidence>
<dbReference type="AlphaFoldDB" id="A0A2S7XWS0"/>
<dbReference type="Pfam" id="PF00082">
    <property type="entry name" value="Peptidase_S8"/>
    <property type="match status" value="1"/>
</dbReference>
<dbReference type="InterPro" id="IPR023827">
    <property type="entry name" value="Peptidase_S8_Asp-AS"/>
</dbReference>
<dbReference type="PROSITE" id="PS00137">
    <property type="entry name" value="SUBTILASE_HIS"/>
    <property type="match status" value="1"/>
</dbReference>
<dbReference type="GO" id="GO:0004252">
    <property type="term" value="F:serine-type endopeptidase activity"/>
    <property type="evidence" value="ECO:0007669"/>
    <property type="project" value="UniProtKB-UniRule"/>
</dbReference>
<feature type="signal peptide" evidence="10">
    <location>
        <begin position="1"/>
        <end position="22"/>
    </location>
</feature>
<dbReference type="Gene3D" id="3.40.50.200">
    <property type="entry name" value="Peptidase S8/S53 domain"/>
    <property type="match status" value="1"/>
</dbReference>
<evidence type="ECO:0000259" key="11">
    <source>
        <dbReference type="Pfam" id="PF00082"/>
    </source>
</evidence>
<proteinExistence type="inferred from homology"/>
<protein>
    <recommendedName>
        <fullName evidence="15">Subtilisin-like serine protease PR1C</fullName>
    </recommendedName>
</protein>
<evidence type="ECO:0000256" key="4">
    <source>
        <dbReference type="ARBA" id="ARBA00022801"/>
    </source>
</evidence>
<dbReference type="InterPro" id="IPR010435">
    <property type="entry name" value="C5a/SBT2-like_Fn3"/>
</dbReference>
<dbReference type="InterPro" id="IPR000209">
    <property type="entry name" value="Peptidase_S8/S53_dom"/>
</dbReference>
<dbReference type="InterPro" id="IPR050131">
    <property type="entry name" value="Peptidase_S8_subtilisin-like"/>
</dbReference>
<evidence type="ECO:0000256" key="2">
    <source>
        <dbReference type="ARBA" id="ARBA00022670"/>
    </source>
</evidence>
<feature type="domain" description="Peptidase S8/S53" evidence="11">
    <location>
        <begin position="162"/>
        <end position="437"/>
    </location>
</feature>
<dbReference type="Pfam" id="PF06280">
    <property type="entry name" value="fn3_5"/>
    <property type="match status" value="1"/>
</dbReference>
<dbReference type="PANTHER" id="PTHR43806:SF66">
    <property type="entry name" value="SERIN ENDOPEPTIDASE"/>
    <property type="match status" value="1"/>
</dbReference>
<name>A0A2S7XWS0_BEABA</name>
<dbReference type="Proteomes" id="UP000237441">
    <property type="component" value="Unassembled WGS sequence"/>
</dbReference>
<evidence type="ECO:0000256" key="5">
    <source>
        <dbReference type="ARBA" id="ARBA00022825"/>
    </source>
</evidence>
<dbReference type="PROSITE" id="PS51892">
    <property type="entry name" value="SUBTILASE"/>
    <property type="match status" value="1"/>
</dbReference>
<evidence type="ECO:0000259" key="12">
    <source>
        <dbReference type="Pfam" id="PF06280"/>
    </source>
</evidence>
<dbReference type="PANTHER" id="PTHR43806">
    <property type="entry name" value="PEPTIDASE S8"/>
    <property type="match status" value="1"/>
</dbReference>
<dbReference type="InterPro" id="IPR036852">
    <property type="entry name" value="Peptidase_S8/S53_dom_sf"/>
</dbReference>
<keyword evidence="5 7" id="KW-0720">Serine protease</keyword>
<dbReference type="GO" id="GO:0016020">
    <property type="term" value="C:membrane"/>
    <property type="evidence" value="ECO:0007669"/>
    <property type="project" value="InterPro"/>
</dbReference>
<dbReference type="PROSITE" id="PS00136">
    <property type="entry name" value="SUBTILASE_ASP"/>
    <property type="match status" value="1"/>
</dbReference>
<keyword evidence="4 7" id="KW-0378">Hydrolase</keyword>
<feature type="active site" description="Charge relay system" evidence="6 7">
    <location>
        <position position="171"/>
    </location>
</feature>
<evidence type="ECO:0000256" key="6">
    <source>
        <dbReference type="PIRSR" id="PIRSR615500-1"/>
    </source>
</evidence>
<feature type="compositionally biased region" description="Polar residues" evidence="9">
    <location>
        <begin position="118"/>
        <end position="132"/>
    </location>
</feature>
<feature type="chain" id="PRO_5015467036" description="Subtilisin-like serine protease PR1C" evidence="10">
    <location>
        <begin position="23"/>
        <end position="819"/>
    </location>
</feature>
<organism evidence="13 14">
    <name type="scientific">Beauveria bassiana</name>
    <name type="common">White muscardine disease fungus</name>
    <name type="synonym">Tritirachium shiotae</name>
    <dbReference type="NCBI Taxonomy" id="176275"/>
    <lineage>
        <taxon>Eukaryota</taxon>
        <taxon>Fungi</taxon>
        <taxon>Dikarya</taxon>
        <taxon>Ascomycota</taxon>
        <taxon>Pezizomycotina</taxon>
        <taxon>Sordariomycetes</taxon>
        <taxon>Hypocreomycetidae</taxon>
        <taxon>Hypocreales</taxon>
        <taxon>Cordycipitaceae</taxon>
        <taxon>Beauveria</taxon>
    </lineage>
</organism>
<dbReference type="PRINTS" id="PR00723">
    <property type="entry name" value="SUBTILISIN"/>
</dbReference>
<comment type="caution">
    <text evidence="13">The sequence shown here is derived from an EMBL/GenBank/DDBJ whole genome shotgun (WGS) entry which is preliminary data.</text>
</comment>
<dbReference type="PROSITE" id="PS00138">
    <property type="entry name" value="SUBTILASE_SER"/>
    <property type="match status" value="1"/>
</dbReference>
<evidence type="ECO:0000256" key="9">
    <source>
        <dbReference type="SAM" id="MobiDB-lite"/>
    </source>
</evidence>
<keyword evidence="2 7" id="KW-0645">Protease</keyword>